<feature type="region of interest" description="Disordered" evidence="1">
    <location>
        <begin position="51"/>
        <end position="75"/>
    </location>
</feature>
<name>A0A0L0VRH2_9BASI</name>
<accession>A0A0L0VRH2</accession>
<evidence type="ECO:0000313" key="3">
    <source>
        <dbReference type="Proteomes" id="UP000054564"/>
    </source>
</evidence>
<keyword evidence="3" id="KW-1185">Reference proteome</keyword>
<comment type="caution">
    <text evidence="2">The sequence shown here is derived from an EMBL/GenBank/DDBJ whole genome shotgun (WGS) entry which is preliminary data.</text>
</comment>
<dbReference type="Proteomes" id="UP000054564">
    <property type="component" value="Unassembled WGS sequence"/>
</dbReference>
<evidence type="ECO:0000256" key="1">
    <source>
        <dbReference type="SAM" id="MobiDB-lite"/>
    </source>
</evidence>
<reference evidence="3" key="1">
    <citation type="submission" date="2014-03" db="EMBL/GenBank/DDBJ databases">
        <title>The Genome Sequence of Puccinia striiformis f. sp. tritici PST-78.</title>
        <authorList>
            <consortium name="The Broad Institute Genome Sequencing Platform"/>
            <person name="Cuomo C."/>
            <person name="Hulbert S."/>
            <person name="Chen X."/>
            <person name="Walker B."/>
            <person name="Young S.K."/>
            <person name="Zeng Q."/>
            <person name="Gargeya S."/>
            <person name="Fitzgerald M."/>
            <person name="Haas B."/>
            <person name="Abouelleil A."/>
            <person name="Alvarado L."/>
            <person name="Arachchi H.M."/>
            <person name="Berlin A.M."/>
            <person name="Chapman S.B."/>
            <person name="Goldberg J."/>
            <person name="Griggs A."/>
            <person name="Gujja S."/>
            <person name="Hansen M."/>
            <person name="Howarth C."/>
            <person name="Imamovic A."/>
            <person name="Larimer J."/>
            <person name="McCowan C."/>
            <person name="Montmayeur A."/>
            <person name="Murphy C."/>
            <person name="Neiman D."/>
            <person name="Pearson M."/>
            <person name="Priest M."/>
            <person name="Roberts A."/>
            <person name="Saif S."/>
            <person name="Shea T."/>
            <person name="Sisk P."/>
            <person name="Sykes S."/>
            <person name="Wortman J."/>
            <person name="Nusbaum C."/>
            <person name="Birren B."/>
        </authorList>
    </citation>
    <scope>NUCLEOTIDE SEQUENCE [LARGE SCALE GENOMIC DNA]</scope>
    <source>
        <strain evidence="3">race PST-78</strain>
    </source>
</reference>
<sequence length="144" mass="15289">MAVEYINPELGLDLVCQQSRQSLEGEKLGGLNSSGFSDSVWDFPRGAHRASLHRGTGSGRSPASTCRPGQNSVPLSTRAGLLAQVTKSRAKAGDVLSVRGNKPSPDLRIPTKPPLITPNVASDRAFKPLRAYHSCTNLKGGVIK</sequence>
<protein>
    <submittedName>
        <fullName evidence="2">Uncharacterized protein</fullName>
    </submittedName>
</protein>
<dbReference type="EMBL" id="AJIL01000027">
    <property type="protein sequence ID" value="KNF01869.1"/>
    <property type="molecule type" value="Genomic_DNA"/>
</dbReference>
<organism evidence="2 3">
    <name type="scientific">Puccinia striiformis f. sp. tritici PST-78</name>
    <dbReference type="NCBI Taxonomy" id="1165861"/>
    <lineage>
        <taxon>Eukaryota</taxon>
        <taxon>Fungi</taxon>
        <taxon>Dikarya</taxon>
        <taxon>Basidiomycota</taxon>
        <taxon>Pucciniomycotina</taxon>
        <taxon>Pucciniomycetes</taxon>
        <taxon>Pucciniales</taxon>
        <taxon>Pucciniaceae</taxon>
        <taxon>Puccinia</taxon>
    </lineage>
</organism>
<proteinExistence type="predicted"/>
<gene>
    <name evidence="2" type="ORF">PSTG_04988</name>
</gene>
<feature type="compositionally biased region" description="Polar residues" evidence="1">
    <location>
        <begin position="59"/>
        <end position="75"/>
    </location>
</feature>
<evidence type="ECO:0000313" key="2">
    <source>
        <dbReference type="EMBL" id="KNF01869.1"/>
    </source>
</evidence>
<dbReference type="AlphaFoldDB" id="A0A0L0VRH2"/>